<proteinExistence type="inferred from homology"/>
<evidence type="ECO:0000256" key="2">
    <source>
        <dbReference type="ARBA" id="ARBA00023002"/>
    </source>
</evidence>
<gene>
    <name evidence="4" type="ORF">ACFQ03_10600</name>
</gene>
<dbReference type="InterPro" id="IPR010102">
    <property type="entry name" value="Succ_semiAld_DH"/>
</dbReference>
<dbReference type="Gene3D" id="3.40.605.10">
    <property type="entry name" value="Aldehyde Dehydrogenase, Chain A, domain 1"/>
    <property type="match status" value="1"/>
</dbReference>
<comment type="similarity">
    <text evidence="1">Belongs to the aldehyde dehydrogenase family.</text>
</comment>
<dbReference type="InterPro" id="IPR016160">
    <property type="entry name" value="Ald_DH_CS_CYS"/>
</dbReference>
<evidence type="ECO:0000313" key="4">
    <source>
        <dbReference type="EMBL" id="MFD0869601.1"/>
    </source>
</evidence>
<dbReference type="EC" id="1.2.1.-" evidence="4"/>
<dbReference type="CDD" id="cd07103">
    <property type="entry name" value="ALDH_F5_SSADH_GabD"/>
    <property type="match status" value="1"/>
</dbReference>
<keyword evidence="2 4" id="KW-0560">Oxidoreductase</keyword>
<accession>A0ABW3DAM7</accession>
<dbReference type="NCBIfam" id="TIGR01780">
    <property type="entry name" value="SSADH"/>
    <property type="match status" value="1"/>
</dbReference>
<reference evidence="5" key="1">
    <citation type="journal article" date="2019" name="Int. J. Syst. Evol. Microbiol.">
        <title>The Global Catalogue of Microorganisms (GCM) 10K type strain sequencing project: providing services to taxonomists for standard genome sequencing and annotation.</title>
        <authorList>
            <consortium name="The Broad Institute Genomics Platform"/>
            <consortium name="The Broad Institute Genome Sequencing Center for Infectious Disease"/>
            <person name="Wu L."/>
            <person name="Ma J."/>
        </authorList>
    </citation>
    <scope>NUCLEOTIDE SEQUENCE [LARGE SCALE GENOMIC DNA]</scope>
    <source>
        <strain evidence="5">CCUG 57263</strain>
    </source>
</reference>
<protein>
    <submittedName>
        <fullName evidence="4">NAD-dependent succinate-semialdehyde dehydrogenase</fullName>
        <ecNumber evidence="4">1.2.1.-</ecNumber>
    </submittedName>
</protein>
<name>A0ABW3DAM7_9BACL</name>
<dbReference type="InterPro" id="IPR016162">
    <property type="entry name" value="Ald_DH_N"/>
</dbReference>
<dbReference type="InterPro" id="IPR016163">
    <property type="entry name" value="Ald_DH_C"/>
</dbReference>
<dbReference type="SUPFAM" id="SSF53720">
    <property type="entry name" value="ALDH-like"/>
    <property type="match status" value="1"/>
</dbReference>
<evidence type="ECO:0000313" key="5">
    <source>
        <dbReference type="Proteomes" id="UP001597120"/>
    </source>
</evidence>
<dbReference type="EMBL" id="JBHTIU010000031">
    <property type="protein sequence ID" value="MFD0869601.1"/>
    <property type="molecule type" value="Genomic_DNA"/>
</dbReference>
<evidence type="ECO:0000256" key="1">
    <source>
        <dbReference type="ARBA" id="ARBA00009986"/>
    </source>
</evidence>
<dbReference type="Gene3D" id="3.40.309.10">
    <property type="entry name" value="Aldehyde Dehydrogenase, Chain A, domain 2"/>
    <property type="match status" value="1"/>
</dbReference>
<dbReference type="InterPro" id="IPR015590">
    <property type="entry name" value="Aldehyde_DH_dom"/>
</dbReference>
<dbReference type="InterPro" id="IPR016161">
    <property type="entry name" value="Ald_DH/histidinol_DH"/>
</dbReference>
<dbReference type="Pfam" id="PF00171">
    <property type="entry name" value="Aldedh"/>
    <property type="match status" value="1"/>
</dbReference>
<dbReference type="PROSITE" id="PS00070">
    <property type="entry name" value="ALDEHYDE_DEHYDR_CYS"/>
    <property type="match status" value="1"/>
</dbReference>
<dbReference type="PANTHER" id="PTHR43353:SF5">
    <property type="entry name" value="SUCCINATE-SEMIALDEHYDE DEHYDROGENASE, MITOCHONDRIAL"/>
    <property type="match status" value="1"/>
</dbReference>
<keyword evidence="5" id="KW-1185">Reference proteome</keyword>
<dbReference type="GO" id="GO:0016491">
    <property type="term" value="F:oxidoreductase activity"/>
    <property type="evidence" value="ECO:0007669"/>
    <property type="project" value="UniProtKB-KW"/>
</dbReference>
<evidence type="ECO:0000259" key="3">
    <source>
        <dbReference type="Pfam" id="PF00171"/>
    </source>
</evidence>
<comment type="caution">
    <text evidence="4">The sequence shown here is derived from an EMBL/GenBank/DDBJ whole genome shotgun (WGS) entry which is preliminary data.</text>
</comment>
<dbReference type="InterPro" id="IPR050740">
    <property type="entry name" value="Aldehyde_DH_Superfamily"/>
</dbReference>
<dbReference type="PANTHER" id="PTHR43353">
    <property type="entry name" value="SUCCINATE-SEMIALDEHYDE DEHYDROGENASE, MITOCHONDRIAL"/>
    <property type="match status" value="1"/>
</dbReference>
<feature type="domain" description="Aldehyde dehydrogenase" evidence="3">
    <location>
        <begin position="12"/>
        <end position="474"/>
    </location>
</feature>
<dbReference type="RefSeq" id="WP_379288027.1">
    <property type="nucleotide sequence ID" value="NZ_JBHTIU010000031.1"/>
</dbReference>
<organism evidence="4 5">
    <name type="scientific">Paenibacillus residui</name>
    <dbReference type="NCBI Taxonomy" id="629724"/>
    <lineage>
        <taxon>Bacteria</taxon>
        <taxon>Bacillati</taxon>
        <taxon>Bacillota</taxon>
        <taxon>Bacilli</taxon>
        <taxon>Bacillales</taxon>
        <taxon>Paenibacillaceae</taxon>
        <taxon>Paenibacillus</taxon>
    </lineage>
</organism>
<dbReference type="Proteomes" id="UP001597120">
    <property type="component" value="Unassembled WGS sequence"/>
</dbReference>
<sequence>MEHKLNYIGGQWVPSMTGDTIEVTDPATMEIVASVPRGGRADASTAVDAASQAFPAWRDRSAYERSELLLRWHQLMMDNRERIAETMTMEQGKPLAEARGEAEYAADFVRWYAEEGKRIYGETIPARSSAKRILVLRQPIGVVAAITPWNFPAAMITRKAAPALASGCTCIVKPASQTPLTALLLAELAEEAGLPAGVFNVVTGDAREISDAFMQDSRVRKVTFTGSTEIGKQIMRGAADTVKAVSLELGGHAPVIVYDDADLRLAAEQTIASKFRNAGQTCVCANRIYVQDGIYDAFERELAERIAALKVGSGREPGTSIGPLIDEHAMHKVKEQVEEAVAKGARLVSGGRPVQPDQTRGFFYEPTLLGEVTPDMKIMQEETFGPVAPLIRFTADEEAIAQANDSRFGLAAYLFTSNITRAIRTAEQLEYGIVGINDGAPSTAQAPFGGFKESGLGREGGREGIEEYLETKYISIGL</sequence>